<protein>
    <recommendedName>
        <fullName evidence="2">UBA domain-containing protein</fullName>
    </recommendedName>
</protein>
<name>A0A9N7UVU7_PLEPL</name>
<reference evidence="3" key="1">
    <citation type="submission" date="2020-03" db="EMBL/GenBank/DDBJ databases">
        <authorList>
            <person name="Weist P."/>
        </authorList>
    </citation>
    <scope>NUCLEOTIDE SEQUENCE</scope>
</reference>
<sequence length="200" mass="21381">MGSPNLREMQQQMMSNPQMLSLTLRNQMFRNEMSNPDLMLPGIFDNSEIMSQLQNPETPSTMSNPRVSQALEQNQQGLQILQTQVPGFVSSVPTGGLTVPPATGGSVPPATGGSVPAQKSPSAALPPGSIQSQEMQHLQELEAGGHFQQQQLDQLNAMGVVIHEADLQALTATEGDVNAAAESLEEFGTSEGDLDILEEE</sequence>
<organism evidence="3 4">
    <name type="scientific">Pleuronectes platessa</name>
    <name type="common">European plaice</name>
    <dbReference type="NCBI Taxonomy" id="8262"/>
    <lineage>
        <taxon>Eukaryota</taxon>
        <taxon>Metazoa</taxon>
        <taxon>Chordata</taxon>
        <taxon>Craniata</taxon>
        <taxon>Vertebrata</taxon>
        <taxon>Euteleostomi</taxon>
        <taxon>Actinopterygii</taxon>
        <taxon>Neopterygii</taxon>
        <taxon>Teleostei</taxon>
        <taxon>Neoteleostei</taxon>
        <taxon>Acanthomorphata</taxon>
        <taxon>Carangaria</taxon>
        <taxon>Pleuronectiformes</taxon>
        <taxon>Pleuronectoidei</taxon>
        <taxon>Pleuronectidae</taxon>
        <taxon>Pleuronectes</taxon>
    </lineage>
</organism>
<proteinExistence type="predicted"/>
<dbReference type="SUPFAM" id="SSF46934">
    <property type="entry name" value="UBA-like"/>
    <property type="match status" value="1"/>
</dbReference>
<feature type="domain" description="UBA" evidence="2">
    <location>
        <begin position="146"/>
        <end position="187"/>
    </location>
</feature>
<feature type="region of interest" description="Disordered" evidence="1">
    <location>
        <begin position="94"/>
        <end position="127"/>
    </location>
</feature>
<evidence type="ECO:0000256" key="1">
    <source>
        <dbReference type="SAM" id="MobiDB-lite"/>
    </source>
</evidence>
<dbReference type="PANTHER" id="PTHR10677">
    <property type="entry name" value="UBIQUILIN"/>
    <property type="match status" value="1"/>
</dbReference>
<dbReference type="EMBL" id="CADEAL010002247">
    <property type="protein sequence ID" value="CAB1439208.1"/>
    <property type="molecule type" value="Genomic_DNA"/>
</dbReference>
<dbReference type="PANTHER" id="PTHR10677:SF3">
    <property type="entry name" value="FI07626P-RELATED"/>
    <property type="match status" value="1"/>
</dbReference>
<dbReference type="PROSITE" id="PS50030">
    <property type="entry name" value="UBA"/>
    <property type="match status" value="1"/>
</dbReference>
<dbReference type="InterPro" id="IPR009060">
    <property type="entry name" value="UBA-like_sf"/>
</dbReference>
<comment type="caution">
    <text evidence="3">The sequence shown here is derived from an EMBL/GenBank/DDBJ whole genome shotgun (WGS) entry which is preliminary data.</text>
</comment>
<evidence type="ECO:0000313" key="3">
    <source>
        <dbReference type="EMBL" id="CAB1439208.1"/>
    </source>
</evidence>
<dbReference type="AlphaFoldDB" id="A0A9N7UVU7"/>
<dbReference type="Gene3D" id="1.10.8.10">
    <property type="entry name" value="DNA helicase RuvA subunit, C-terminal domain"/>
    <property type="match status" value="1"/>
</dbReference>
<gene>
    <name evidence="3" type="ORF">PLEPLA_LOCUS27030</name>
</gene>
<dbReference type="GO" id="GO:0006511">
    <property type="term" value="P:ubiquitin-dependent protein catabolic process"/>
    <property type="evidence" value="ECO:0007669"/>
    <property type="project" value="TreeGrafter"/>
</dbReference>
<accession>A0A9N7UVU7</accession>
<dbReference type="InterPro" id="IPR015940">
    <property type="entry name" value="UBA"/>
</dbReference>
<dbReference type="Proteomes" id="UP001153269">
    <property type="component" value="Unassembled WGS sequence"/>
</dbReference>
<dbReference type="GO" id="GO:0005829">
    <property type="term" value="C:cytosol"/>
    <property type="evidence" value="ECO:0007669"/>
    <property type="project" value="TreeGrafter"/>
</dbReference>
<evidence type="ECO:0000259" key="2">
    <source>
        <dbReference type="PROSITE" id="PS50030"/>
    </source>
</evidence>
<dbReference type="GO" id="GO:0031593">
    <property type="term" value="F:polyubiquitin modification-dependent protein binding"/>
    <property type="evidence" value="ECO:0007669"/>
    <property type="project" value="TreeGrafter"/>
</dbReference>
<dbReference type="InterPro" id="IPR015496">
    <property type="entry name" value="Ubiquilin"/>
</dbReference>
<keyword evidence="4" id="KW-1185">Reference proteome</keyword>
<evidence type="ECO:0000313" key="4">
    <source>
        <dbReference type="Proteomes" id="UP001153269"/>
    </source>
</evidence>